<evidence type="ECO:0000313" key="1">
    <source>
        <dbReference type="EMBL" id="MCV9386130.1"/>
    </source>
</evidence>
<dbReference type="EMBL" id="JAOYOD010000001">
    <property type="protein sequence ID" value="MCV9386130.1"/>
    <property type="molecule type" value="Genomic_DNA"/>
</dbReference>
<name>A0ABT3CRL6_9BACT</name>
<protein>
    <submittedName>
        <fullName evidence="1">DUF4374 domain-containing protein</fullName>
    </submittedName>
</protein>
<dbReference type="SUPFAM" id="SSF50969">
    <property type="entry name" value="YVTN repeat-like/Quinoprotein amine dehydrogenase"/>
    <property type="match status" value="1"/>
</dbReference>
<proteinExistence type="predicted"/>
<comment type="caution">
    <text evidence="1">The sequence shown here is derived from an EMBL/GenBank/DDBJ whole genome shotgun (WGS) entry which is preliminary data.</text>
</comment>
<accession>A0ABT3CRL6</accession>
<dbReference type="RefSeq" id="WP_264136915.1">
    <property type="nucleotide sequence ID" value="NZ_JAOYOD010000001.1"/>
</dbReference>
<evidence type="ECO:0000313" key="2">
    <source>
        <dbReference type="Proteomes" id="UP001300692"/>
    </source>
</evidence>
<gene>
    <name evidence="1" type="ORF">N7U62_05615</name>
</gene>
<dbReference type="Proteomes" id="UP001300692">
    <property type="component" value="Unassembled WGS sequence"/>
</dbReference>
<dbReference type="InterPro" id="IPR025401">
    <property type="entry name" value="DUF4374"/>
</dbReference>
<sequence length="412" mass="44709">MKKQLLQIIVGVIAAGLTFTSCIEDDGGSINSAFFVGVEAESGTDVIVGVDDLSTGVISPIGTGVEQPAWMSFYQMGNTMLACGYTSDNLTTGYRMVDTVFTEVGSLVTELGIYGMTEVDDKTAIAVGVTRSGFEPRVFYFIDLESMSITRKVSSKIDERQEEGLVAWPTGMVVQGNKFFVSYYLMGAGELEDVPAFATPNSNQARVAVYSYPELEFEKIITDDRTTDIGVYSGERAILETEGGDLYTYSTSALANGFLPTPDNPSGFLRIISGSTEFDSDYFFNFEEKSGGYKLNNVVYAGNGKAVVRMAKEDDTNPDYKWATYGPNIEAELAICEMAIVDLENQSITKLDIPAHGGEWGMANLVYDGKVYVNVSTADEAHIYEIDPQTATAVKGAKINGNWAKGFAVLKD</sequence>
<dbReference type="PROSITE" id="PS51257">
    <property type="entry name" value="PROKAR_LIPOPROTEIN"/>
    <property type="match status" value="1"/>
</dbReference>
<dbReference type="InterPro" id="IPR011044">
    <property type="entry name" value="Quino_amine_DH_bsu"/>
</dbReference>
<organism evidence="1 2">
    <name type="scientific">Reichenbachiella ulvae</name>
    <dbReference type="NCBI Taxonomy" id="2980104"/>
    <lineage>
        <taxon>Bacteria</taxon>
        <taxon>Pseudomonadati</taxon>
        <taxon>Bacteroidota</taxon>
        <taxon>Cytophagia</taxon>
        <taxon>Cytophagales</taxon>
        <taxon>Reichenbachiellaceae</taxon>
        <taxon>Reichenbachiella</taxon>
    </lineage>
</organism>
<reference evidence="1 2" key="1">
    <citation type="submission" date="2022-10" db="EMBL/GenBank/DDBJ databases">
        <title>Comparative genomics and taxonomic characterization of three novel marine species of genus Reichenbachiella exhibiting antioxidant and polysaccharide degradation activities.</title>
        <authorList>
            <person name="Muhammad N."/>
            <person name="Lee Y.-J."/>
            <person name="Ko J."/>
            <person name="Kim S.-G."/>
        </authorList>
    </citation>
    <scope>NUCLEOTIDE SEQUENCE [LARGE SCALE GENOMIC DNA]</scope>
    <source>
        <strain evidence="1 2">ABR2-5</strain>
    </source>
</reference>
<dbReference type="Pfam" id="PF14298">
    <property type="entry name" value="DUF4374"/>
    <property type="match status" value="1"/>
</dbReference>
<keyword evidence="2" id="KW-1185">Reference proteome</keyword>